<accession>A0A4Y7LBX8</accession>
<evidence type="ECO:0000256" key="3">
    <source>
        <dbReference type="RuleBase" id="RU003718"/>
    </source>
</evidence>
<protein>
    <recommendedName>
        <fullName evidence="4">Glycosyltransferase</fullName>
        <ecNumber evidence="4">2.4.1.-</ecNumber>
    </recommendedName>
</protein>
<dbReference type="InterPro" id="IPR035595">
    <property type="entry name" value="UDP_glycos_trans_CS"/>
</dbReference>
<dbReference type="GO" id="GO:0080044">
    <property type="term" value="F:quercetin 7-O-glucosyltransferase activity"/>
    <property type="evidence" value="ECO:0007669"/>
    <property type="project" value="TreeGrafter"/>
</dbReference>
<dbReference type="PANTHER" id="PTHR11926:SF774">
    <property type="entry name" value="UDP-GLYCOSYLTRANSFERASE 85A1-RELATED"/>
    <property type="match status" value="1"/>
</dbReference>
<keyword evidence="2 3" id="KW-0808">Transferase</keyword>
<dbReference type="EMBL" id="CM010724">
    <property type="protein sequence ID" value="RZC81679.1"/>
    <property type="molecule type" value="Genomic_DNA"/>
</dbReference>
<dbReference type="Gene3D" id="3.40.50.2000">
    <property type="entry name" value="Glycogen Phosphorylase B"/>
    <property type="match status" value="2"/>
</dbReference>
<proteinExistence type="inferred from homology"/>
<reference evidence="5 6" key="1">
    <citation type="journal article" date="2018" name="Science">
        <title>The opium poppy genome and morphinan production.</title>
        <authorList>
            <person name="Guo L."/>
            <person name="Winzer T."/>
            <person name="Yang X."/>
            <person name="Li Y."/>
            <person name="Ning Z."/>
            <person name="He Z."/>
            <person name="Teodor R."/>
            <person name="Lu Y."/>
            <person name="Bowser T.A."/>
            <person name="Graham I.A."/>
            <person name="Ye K."/>
        </authorList>
    </citation>
    <scope>NUCLEOTIDE SEQUENCE [LARGE SCALE GENOMIC DNA]</scope>
    <source>
        <strain evidence="6">cv. HN1</strain>
        <tissue evidence="5">Leaves</tissue>
    </source>
</reference>
<evidence type="ECO:0000256" key="2">
    <source>
        <dbReference type="ARBA" id="ARBA00022679"/>
    </source>
</evidence>
<evidence type="ECO:0000313" key="6">
    <source>
        <dbReference type="Proteomes" id="UP000316621"/>
    </source>
</evidence>
<evidence type="ECO:0000256" key="4">
    <source>
        <dbReference type="RuleBase" id="RU362057"/>
    </source>
</evidence>
<dbReference type="FunFam" id="3.40.50.2000:FF:000055">
    <property type="entry name" value="Glycosyltransferase"/>
    <property type="match status" value="1"/>
</dbReference>
<dbReference type="SUPFAM" id="SSF53756">
    <property type="entry name" value="UDP-Glycosyltransferase/glycogen phosphorylase"/>
    <property type="match status" value="1"/>
</dbReference>
<sequence length="589" mass="66397">MHFTKINIDGSFCHTTHHKRLGNWTNHEKLLCTIIQFAAIYIAHAMPTDVQYFFPDKIHQCGLCIQIRVCLLIAEEMKPHAVFIPVPAQGHVTPMMTLAKLFHFKGFHITFVNTEFNHQRLINSRGADSVKGLPDFRFETIPDGLPLPEDLNATQYVPDLFRALRDNMLLPFRDLIKKLNDNSKNSLSSSSSSEDILPPVTCIVSDGMTRFALKVGVELGIPVAQFWTASACGLISYLHFSQLIQKGLVPLKDESDLTNGYLDTKIDWIPGMKDIRLRDFPGFVRTMDISDINFDYYITELAGMNEAAALIINTFDALEKDVLDALKSDQLSLPPIYTIGPIHQLLHHDVTAETMKSHPSAKTTSIGINLWKEETECLKWLDSREPNSVVYVNFGSITTMTTQQLIEFAWGLANSKHPFLWIVRSDIVKGDTATLPPEFAEEIKERGLLAGWCPQEKVLNHPSVGAFLTHSGWNSTIESVCGGVPVICYPFFSEQHTNCRYSCVDWGIGMEIDHNVTRNEVEKSVKELLEGEKGREMKHKAMEWKQKAEDAISPGGSSFVNLDELINEFYQKVSNQEHVVWPSEEGCIS</sequence>
<dbReference type="CDD" id="cd03784">
    <property type="entry name" value="GT1_Gtf-like"/>
    <property type="match status" value="1"/>
</dbReference>
<dbReference type="EC" id="2.4.1.-" evidence="4"/>
<comment type="similarity">
    <text evidence="1 3">Belongs to the UDP-glycosyltransferase family.</text>
</comment>
<dbReference type="Pfam" id="PF00201">
    <property type="entry name" value="UDPGT"/>
    <property type="match status" value="1"/>
</dbReference>
<dbReference type="InterPro" id="IPR002213">
    <property type="entry name" value="UDP_glucos_trans"/>
</dbReference>
<dbReference type="FunFam" id="3.40.50.2000:FF:000027">
    <property type="entry name" value="Glycosyltransferase"/>
    <property type="match status" value="1"/>
</dbReference>
<evidence type="ECO:0000313" key="5">
    <source>
        <dbReference type="EMBL" id="RZC81679.1"/>
    </source>
</evidence>
<name>A0A4Y7LBX8_PAPSO</name>
<dbReference type="OMA" id="WAENTEC"/>
<dbReference type="PROSITE" id="PS00375">
    <property type="entry name" value="UDPGT"/>
    <property type="match status" value="1"/>
</dbReference>
<dbReference type="Gramene" id="RZC81679">
    <property type="protein sequence ID" value="RZC81679"/>
    <property type="gene ID" value="C5167_044255"/>
</dbReference>
<dbReference type="PANTHER" id="PTHR11926">
    <property type="entry name" value="GLUCOSYL/GLUCURONOSYL TRANSFERASES"/>
    <property type="match status" value="1"/>
</dbReference>
<dbReference type="Proteomes" id="UP000316621">
    <property type="component" value="Chromosome 10"/>
</dbReference>
<evidence type="ECO:0000256" key="1">
    <source>
        <dbReference type="ARBA" id="ARBA00009995"/>
    </source>
</evidence>
<dbReference type="AlphaFoldDB" id="A0A4Y7LBX8"/>
<gene>
    <name evidence="5" type="ORF">C5167_044255</name>
</gene>
<dbReference type="GO" id="GO:0080043">
    <property type="term" value="F:quercetin 3-O-glucosyltransferase activity"/>
    <property type="evidence" value="ECO:0007669"/>
    <property type="project" value="TreeGrafter"/>
</dbReference>
<organism evidence="5 6">
    <name type="scientific">Papaver somniferum</name>
    <name type="common">Opium poppy</name>
    <dbReference type="NCBI Taxonomy" id="3469"/>
    <lineage>
        <taxon>Eukaryota</taxon>
        <taxon>Viridiplantae</taxon>
        <taxon>Streptophyta</taxon>
        <taxon>Embryophyta</taxon>
        <taxon>Tracheophyta</taxon>
        <taxon>Spermatophyta</taxon>
        <taxon>Magnoliopsida</taxon>
        <taxon>Ranunculales</taxon>
        <taxon>Papaveraceae</taxon>
        <taxon>Papaveroideae</taxon>
        <taxon>Papaver</taxon>
    </lineage>
</organism>
<keyword evidence="3" id="KW-0328">Glycosyltransferase</keyword>
<keyword evidence="6" id="KW-1185">Reference proteome</keyword>